<dbReference type="Proteomes" id="UP000685013">
    <property type="component" value="Chromosome 16"/>
</dbReference>
<keyword evidence="3" id="KW-1185">Reference proteome</keyword>
<dbReference type="PANTHER" id="PTHR38221">
    <property type="entry name" value="BNAA04G14260D PROTEIN"/>
    <property type="match status" value="1"/>
</dbReference>
<dbReference type="PANTHER" id="PTHR38221:SF1">
    <property type="entry name" value="OVULE PROTEIN"/>
    <property type="match status" value="1"/>
</dbReference>
<feature type="region of interest" description="Disordered" evidence="1">
    <location>
        <begin position="63"/>
        <end position="87"/>
    </location>
</feature>
<feature type="compositionally biased region" description="Basic and acidic residues" evidence="1">
    <location>
        <begin position="235"/>
        <end position="256"/>
    </location>
</feature>
<proteinExistence type="predicted"/>
<feature type="compositionally biased region" description="Basic and acidic residues" evidence="1">
    <location>
        <begin position="289"/>
        <end position="306"/>
    </location>
</feature>
<name>A0AAV6MAZ4_9ROSI</name>
<accession>A0AAV6MAZ4</accession>
<comment type="caution">
    <text evidence="2">The sequence shown here is derived from an EMBL/GenBank/DDBJ whole genome shotgun (WGS) entry which is preliminary data.</text>
</comment>
<dbReference type="EMBL" id="JAGKQH010000016">
    <property type="protein sequence ID" value="KAG6577658.1"/>
    <property type="molecule type" value="Genomic_DNA"/>
</dbReference>
<feature type="region of interest" description="Disordered" evidence="1">
    <location>
        <begin position="194"/>
        <end position="306"/>
    </location>
</feature>
<evidence type="ECO:0000256" key="1">
    <source>
        <dbReference type="SAM" id="MobiDB-lite"/>
    </source>
</evidence>
<evidence type="ECO:0000313" key="3">
    <source>
        <dbReference type="Proteomes" id="UP000685013"/>
    </source>
</evidence>
<feature type="non-terminal residue" evidence="2">
    <location>
        <position position="1"/>
    </location>
</feature>
<sequence length="358" mass="38843">MNVYDDDDPVVFGSPGNVFRRCPFTGKPKSGDSDSDSDSSDSGAFHVESTGIFMVSLPDSLEENADSLPHSYETAPEELVPTGSDGRRSVAADAIGAEVSAEYVDDGKAIDLGRDTDVGLYSEVQSTAETVEKDKSIEVIDDCRSHSSEAKKRRIPFDESDVSLGVSSSKKLRLSEEALGLSSCARIFVDKFPVDSTNSGGGSKVSSVDNNDDSGGKCKLNGMNDGKVSNGKNGENGENHCIFKEESTEKEVKESVKNSQSDKQSNLQEEIANAHQSSSRVLPPSLSGVKRDASGERSNTSEDHPMEVTLLEILKILAGEQDRENEFNDETLSNLSILDIVQRRGMTFPRPEWWPPEY</sequence>
<gene>
    <name evidence="2" type="ORF">SDJN03_25232</name>
</gene>
<reference evidence="2 3" key="1">
    <citation type="journal article" date="2021" name="Hortic Res">
        <title>The domestication of Cucurbita argyrosperma as revealed by the genome of its wild relative.</title>
        <authorList>
            <person name="Barrera-Redondo J."/>
            <person name="Sanchez-de la Vega G."/>
            <person name="Aguirre-Liguori J.A."/>
            <person name="Castellanos-Morales G."/>
            <person name="Gutierrez-Guerrero Y.T."/>
            <person name="Aguirre-Dugua X."/>
            <person name="Aguirre-Planter E."/>
            <person name="Tenaillon M.I."/>
            <person name="Lira-Saade R."/>
            <person name="Eguiarte L.E."/>
        </authorList>
    </citation>
    <scope>NUCLEOTIDE SEQUENCE [LARGE SCALE GENOMIC DNA]</scope>
    <source>
        <strain evidence="2">JBR-2021</strain>
    </source>
</reference>
<feature type="compositionally biased region" description="Polar residues" evidence="1">
    <location>
        <begin position="258"/>
        <end position="280"/>
    </location>
</feature>
<organism evidence="2 3">
    <name type="scientific">Cucurbita argyrosperma subsp. sororia</name>
    <dbReference type="NCBI Taxonomy" id="37648"/>
    <lineage>
        <taxon>Eukaryota</taxon>
        <taxon>Viridiplantae</taxon>
        <taxon>Streptophyta</taxon>
        <taxon>Embryophyta</taxon>
        <taxon>Tracheophyta</taxon>
        <taxon>Spermatophyta</taxon>
        <taxon>Magnoliopsida</taxon>
        <taxon>eudicotyledons</taxon>
        <taxon>Gunneridae</taxon>
        <taxon>Pentapetalae</taxon>
        <taxon>rosids</taxon>
        <taxon>fabids</taxon>
        <taxon>Cucurbitales</taxon>
        <taxon>Cucurbitaceae</taxon>
        <taxon>Cucurbiteae</taxon>
        <taxon>Cucurbita</taxon>
    </lineage>
</organism>
<dbReference type="AlphaFoldDB" id="A0AAV6MAZ4"/>
<protein>
    <submittedName>
        <fullName evidence="2">Uncharacterized protein</fullName>
    </submittedName>
</protein>
<evidence type="ECO:0000313" key="2">
    <source>
        <dbReference type="EMBL" id="KAG6577658.1"/>
    </source>
</evidence>
<feature type="region of interest" description="Disordered" evidence="1">
    <location>
        <begin position="22"/>
        <end position="45"/>
    </location>
</feature>